<dbReference type="EnsemblMetazoa" id="ENSAATROPT014535">
    <property type="protein sequence ID" value="ENSAATROPP013251"/>
    <property type="gene ID" value="ENSAATROPG011790"/>
</dbReference>
<dbReference type="Proteomes" id="UP000075880">
    <property type="component" value="Unassembled WGS sequence"/>
</dbReference>
<proteinExistence type="predicted"/>
<sequence length="224" mass="26264">MISKFPVADRLHLIDLGVCRKILHGLLNHKMLSFDRWSSDQKGNISQFMRLTKLPSEVHRPFRPLESLQYWKATEFRSFLHYISPVIYKDVMHNEGYNHYLLYFCSITIFSSSTHKHLMPLARTMIKKFVNDFPTYYGRTHMSSNVHNLLHVHEDVEEHGQLENFSAYVFEIFLQFLKRCVKKGSKCLEQVAGKSKAYASINVSLSSRKKRYPILTTNGNMPFL</sequence>
<dbReference type="AlphaFoldDB" id="A0AAG5DRN7"/>
<keyword evidence="2" id="KW-1185">Reference proteome</keyword>
<reference evidence="2" key="1">
    <citation type="submission" date="2021-09" db="EMBL/GenBank/DDBJ databases">
        <authorList>
            <consortium name="Infravec"/>
            <person name="Campbell I L."/>
            <person name="Maslen G."/>
            <person name="Yates A."/>
        </authorList>
    </citation>
    <scope>NUCLEOTIDE SEQUENCE [LARGE SCALE GENOMIC DNA]</scope>
    <source>
        <strain evidence="2">Infravec2 EBRE</strain>
    </source>
</reference>
<reference evidence="1" key="2">
    <citation type="submission" date="2024-04" db="UniProtKB">
        <authorList>
            <consortium name="EnsemblMetazoa"/>
        </authorList>
    </citation>
    <scope>IDENTIFICATION</scope>
    <source>
        <strain evidence="1">EBRO</strain>
    </source>
</reference>
<name>A0AAG5DRN7_ANOAO</name>
<protein>
    <submittedName>
        <fullName evidence="1">Uncharacterized protein</fullName>
    </submittedName>
</protein>
<accession>A0AAG5DRN7</accession>
<dbReference type="EnsemblMetazoa" id="ENSAATROPT014537">
    <property type="protein sequence ID" value="ENSAATROPP013253"/>
    <property type="gene ID" value="ENSAATROPG011790"/>
</dbReference>
<dbReference type="PANTHER" id="PTHR33053:SF9">
    <property type="entry name" value="AGAP000105-PA"/>
    <property type="match status" value="1"/>
</dbReference>
<dbReference type="PANTHER" id="PTHR33053">
    <property type="entry name" value="PROTEIN, PUTATIVE-RELATED"/>
    <property type="match status" value="1"/>
</dbReference>
<evidence type="ECO:0000313" key="2">
    <source>
        <dbReference type="Proteomes" id="UP000075880"/>
    </source>
</evidence>
<organism evidence="1 2">
    <name type="scientific">Anopheles atroparvus</name>
    <name type="common">European mosquito</name>
    <dbReference type="NCBI Taxonomy" id="41427"/>
    <lineage>
        <taxon>Eukaryota</taxon>
        <taxon>Metazoa</taxon>
        <taxon>Ecdysozoa</taxon>
        <taxon>Arthropoda</taxon>
        <taxon>Hexapoda</taxon>
        <taxon>Insecta</taxon>
        <taxon>Pterygota</taxon>
        <taxon>Neoptera</taxon>
        <taxon>Endopterygota</taxon>
        <taxon>Diptera</taxon>
        <taxon>Nematocera</taxon>
        <taxon>Culicoidea</taxon>
        <taxon>Culicidae</taxon>
        <taxon>Anophelinae</taxon>
        <taxon>Anopheles</taxon>
    </lineage>
</organism>
<evidence type="ECO:0000313" key="1">
    <source>
        <dbReference type="EnsemblMetazoa" id="ENSAATROPP013253"/>
    </source>
</evidence>